<dbReference type="Gene3D" id="2.80.10.50">
    <property type="match status" value="1"/>
</dbReference>
<evidence type="ECO:0000256" key="6">
    <source>
        <dbReference type="ARBA" id="ARBA00022679"/>
    </source>
</evidence>
<dbReference type="PANTHER" id="PTHR10050">
    <property type="entry name" value="DOLICHYL-PHOSPHATE-MANNOSE--PROTEIN MANNOSYLTRANSFERASE"/>
    <property type="match status" value="1"/>
</dbReference>
<evidence type="ECO:0000256" key="14">
    <source>
        <dbReference type="RuleBase" id="RU367007"/>
    </source>
</evidence>
<keyword evidence="8" id="KW-0677">Repeat</keyword>
<evidence type="ECO:0000259" key="15">
    <source>
        <dbReference type="PROSITE" id="PS50919"/>
    </source>
</evidence>
<comment type="pathway">
    <text evidence="2 14">Protein modification; protein glycosylation.</text>
</comment>
<dbReference type="SUPFAM" id="SSF82109">
    <property type="entry name" value="MIR domain"/>
    <property type="match status" value="1"/>
</dbReference>
<comment type="caution">
    <text evidence="14">Lacks conserved residue(s) required for the propagation of feature annotation.</text>
</comment>
<reference evidence="16" key="2">
    <citation type="submission" date="2021-10" db="EMBL/GenBank/DDBJ databases">
        <title>Phylogenomics reveals ancestral predisposition of the termite-cultivated fungus Termitomyces towards a domesticated lifestyle.</title>
        <authorList>
            <person name="Auxier B."/>
            <person name="Grum-Grzhimaylo A."/>
            <person name="Cardenas M.E."/>
            <person name="Lodge J.D."/>
            <person name="Laessoe T."/>
            <person name="Pedersen O."/>
            <person name="Smith M.E."/>
            <person name="Kuyper T.W."/>
            <person name="Franco-Molano E.A."/>
            <person name="Baroni T.J."/>
            <person name="Aanen D.K."/>
        </authorList>
    </citation>
    <scope>NUCLEOTIDE SEQUENCE</scope>
    <source>
        <strain evidence="16">AP01</strain>
        <tissue evidence="16">Mycelium</tissue>
    </source>
</reference>
<keyword evidence="5 14" id="KW-0328">Glycosyltransferase</keyword>
<evidence type="ECO:0000256" key="12">
    <source>
        <dbReference type="ARBA" id="ARBA00045085"/>
    </source>
</evidence>
<sequence length="396" mass="45512">MSVQDQAKHWAARVVGLIIVPVLVFMASFKIHFLVLNHSGPGDAQMSSLFQANLVGNDFSKNPLEVAYGSKITLKNMGWGGGLLHSHVQTYPVGSNQQQVTCYHYKDENNNWIVLPRWDQPEYNPNEELKYMQHGDIIRLQHVATTRNLHSHTVLAPVSKLNYEVSCYGNTTVGDIGDYWQVEVVDDIKRGAKADRIHSLTTRLRFRHQQLGCYLRAANAILPQWGFKQVEVSCDKENNPKDVHTYWNVESHWNDRLPAADVKFYRSPFLRDFWHLNVAMMTSNNALIPDPDKEDILASKPFDWPFLHLGLRMCGWGDNQIKYYLLGTPVIAWGGSVSLIVGLLSLGVYILRRQRKYIDMEPREWDHFLYVGKIAFLGWALHYCECVVLQVLEFAR</sequence>
<reference evidence="16" key="1">
    <citation type="submission" date="2020-07" db="EMBL/GenBank/DDBJ databases">
        <authorList>
            <person name="Nieuwenhuis M."/>
            <person name="Van De Peppel L.J.J."/>
        </authorList>
    </citation>
    <scope>NUCLEOTIDE SEQUENCE</scope>
    <source>
        <strain evidence="16">AP01</strain>
        <tissue evidence="16">Mycelium</tissue>
    </source>
</reference>
<dbReference type="Pfam" id="PF02815">
    <property type="entry name" value="MIR"/>
    <property type="match status" value="1"/>
</dbReference>
<keyword evidence="7 14" id="KW-0812">Transmembrane</keyword>
<feature type="domain" description="MIR" evidence="15">
    <location>
        <begin position="194"/>
        <end position="252"/>
    </location>
</feature>
<dbReference type="GO" id="GO:0004169">
    <property type="term" value="F:dolichyl-phosphate-mannose-protein mannosyltransferase activity"/>
    <property type="evidence" value="ECO:0007669"/>
    <property type="project" value="UniProtKB-UniRule"/>
</dbReference>
<keyword evidence="10 14" id="KW-1133">Transmembrane helix</keyword>
<evidence type="ECO:0000256" key="1">
    <source>
        <dbReference type="ARBA" id="ARBA00004477"/>
    </source>
</evidence>
<accession>A0A9P7GBS9</accession>
<comment type="similarity">
    <text evidence="3 14">Belongs to the glycosyltransferase 39 family.</text>
</comment>
<evidence type="ECO:0000256" key="3">
    <source>
        <dbReference type="ARBA" id="ARBA00007222"/>
    </source>
</evidence>
<comment type="subcellular location">
    <subcellularLocation>
        <location evidence="1 14">Endoplasmic reticulum membrane</location>
        <topology evidence="1 14">Multi-pass membrane protein</topology>
    </subcellularLocation>
</comment>
<dbReference type="AlphaFoldDB" id="A0A9P7GBS9"/>
<keyword evidence="17" id="KW-1185">Reference proteome</keyword>
<dbReference type="PROSITE" id="PS50919">
    <property type="entry name" value="MIR"/>
    <property type="match status" value="3"/>
</dbReference>
<evidence type="ECO:0000256" key="13">
    <source>
        <dbReference type="ARBA" id="ARBA00045102"/>
    </source>
</evidence>
<feature type="transmembrane region" description="Helical" evidence="14">
    <location>
        <begin position="330"/>
        <end position="351"/>
    </location>
</feature>
<feature type="transmembrane region" description="Helical" evidence="14">
    <location>
        <begin position="12"/>
        <end position="35"/>
    </location>
</feature>
<evidence type="ECO:0000313" key="17">
    <source>
        <dbReference type="Proteomes" id="UP000775547"/>
    </source>
</evidence>
<dbReference type="InterPro" id="IPR036300">
    <property type="entry name" value="MIR_dom_sf"/>
</dbReference>
<proteinExistence type="inferred from homology"/>
<dbReference type="Proteomes" id="UP000775547">
    <property type="component" value="Unassembled WGS sequence"/>
</dbReference>
<comment type="catalytic activity">
    <reaction evidence="13 14">
        <text>a di-trans,poly-cis-dolichyl beta-D-mannosyl phosphate + L-seryl-[protein] = 3-O-(alpha-D-mannosyl)-L-seryl-[protein] + a di-trans,poly-cis-dolichyl phosphate + H(+)</text>
        <dbReference type="Rhea" id="RHEA:17377"/>
        <dbReference type="Rhea" id="RHEA-COMP:9863"/>
        <dbReference type="Rhea" id="RHEA-COMP:13546"/>
        <dbReference type="Rhea" id="RHEA-COMP:19498"/>
        <dbReference type="Rhea" id="RHEA-COMP:19501"/>
        <dbReference type="ChEBI" id="CHEBI:15378"/>
        <dbReference type="ChEBI" id="CHEBI:29999"/>
        <dbReference type="ChEBI" id="CHEBI:57683"/>
        <dbReference type="ChEBI" id="CHEBI:58211"/>
        <dbReference type="ChEBI" id="CHEBI:137321"/>
        <dbReference type="EC" id="2.4.1.109"/>
    </reaction>
</comment>
<keyword evidence="6 14" id="KW-0808">Transferase</keyword>
<comment type="catalytic activity">
    <reaction evidence="12 14">
        <text>a di-trans,poly-cis-dolichyl beta-D-mannosyl phosphate + L-threonyl-[protein] = 3-O-(alpha-D-mannosyl)-L-threonyl-[protein] + a di-trans,poly-cis-dolichyl phosphate + H(+)</text>
        <dbReference type="Rhea" id="RHEA:53396"/>
        <dbReference type="Rhea" id="RHEA-COMP:11060"/>
        <dbReference type="Rhea" id="RHEA-COMP:13547"/>
        <dbReference type="Rhea" id="RHEA-COMP:19498"/>
        <dbReference type="Rhea" id="RHEA-COMP:19501"/>
        <dbReference type="ChEBI" id="CHEBI:15378"/>
        <dbReference type="ChEBI" id="CHEBI:30013"/>
        <dbReference type="ChEBI" id="CHEBI:57683"/>
        <dbReference type="ChEBI" id="CHEBI:58211"/>
        <dbReference type="ChEBI" id="CHEBI:137323"/>
        <dbReference type="EC" id="2.4.1.109"/>
    </reaction>
</comment>
<dbReference type="EC" id="2.4.1.109" evidence="4 14"/>
<dbReference type="FunFam" id="2.80.10.50:FF:000012">
    <property type="entry name" value="Protein O-mannosyl-transferase 1"/>
    <property type="match status" value="1"/>
</dbReference>
<evidence type="ECO:0000256" key="8">
    <source>
        <dbReference type="ARBA" id="ARBA00022737"/>
    </source>
</evidence>
<dbReference type="EMBL" id="JABCKV010000071">
    <property type="protein sequence ID" value="KAG5644395.1"/>
    <property type="molecule type" value="Genomic_DNA"/>
</dbReference>
<keyword evidence="11 14" id="KW-0472">Membrane</keyword>
<dbReference type="Pfam" id="PF16192">
    <property type="entry name" value="PMT_4TMC"/>
    <property type="match status" value="1"/>
</dbReference>
<evidence type="ECO:0000256" key="10">
    <source>
        <dbReference type="ARBA" id="ARBA00022989"/>
    </source>
</evidence>
<protein>
    <recommendedName>
        <fullName evidence="4 14">Dolichyl-phosphate-mannose--protein mannosyltransferase</fullName>
        <ecNumber evidence="4 14">2.4.1.109</ecNumber>
    </recommendedName>
</protein>
<dbReference type="SMART" id="SM00472">
    <property type="entry name" value="MIR"/>
    <property type="match status" value="3"/>
</dbReference>
<dbReference type="InterPro" id="IPR032421">
    <property type="entry name" value="PMT_4TMC"/>
</dbReference>
<comment type="caution">
    <text evidence="16">The sequence shown here is derived from an EMBL/GenBank/DDBJ whole genome shotgun (WGS) entry which is preliminary data.</text>
</comment>
<keyword evidence="9 14" id="KW-0256">Endoplasmic reticulum</keyword>
<name>A0A9P7GBS9_9AGAR</name>
<organism evidence="16 17">
    <name type="scientific">Asterophora parasitica</name>
    <dbReference type="NCBI Taxonomy" id="117018"/>
    <lineage>
        <taxon>Eukaryota</taxon>
        <taxon>Fungi</taxon>
        <taxon>Dikarya</taxon>
        <taxon>Basidiomycota</taxon>
        <taxon>Agaricomycotina</taxon>
        <taxon>Agaricomycetes</taxon>
        <taxon>Agaricomycetidae</taxon>
        <taxon>Agaricales</taxon>
        <taxon>Tricholomatineae</taxon>
        <taxon>Lyophyllaceae</taxon>
        <taxon>Asterophora</taxon>
    </lineage>
</organism>
<dbReference type="GO" id="GO:0005789">
    <property type="term" value="C:endoplasmic reticulum membrane"/>
    <property type="evidence" value="ECO:0007669"/>
    <property type="project" value="UniProtKB-SubCell"/>
</dbReference>
<comment type="function">
    <text evidence="14">Transfers mannose from Dol-P-mannose to Ser or Thr residues on proteins.</text>
</comment>
<dbReference type="CDD" id="cd23284">
    <property type="entry name" value="beta-trefoil_MIR_PMT2-like"/>
    <property type="match status" value="1"/>
</dbReference>
<evidence type="ECO:0000256" key="4">
    <source>
        <dbReference type="ARBA" id="ARBA00012839"/>
    </source>
</evidence>
<feature type="domain" description="MIR" evidence="15">
    <location>
        <begin position="129"/>
        <end position="185"/>
    </location>
</feature>
<evidence type="ECO:0000256" key="7">
    <source>
        <dbReference type="ARBA" id="ARBA00022692"/>
    </source>
</evidence>
<dbReference type="InterPro" id="IPR016093">
    <property type="entry name" value="MIR_motif"/>
</dbReference>
<dbReference type="PANTHER" id="PTHR10050:SF46">
    <property type="entry name" value="PROTEIN O-MANNOSYL-TRANSFERASE 2"/>
    <property type="match status" value="1"/>
</dbReference>
<evidence type="ECO:0000313" key="16">
    <source>
        <dbReference type="EMBL" id="KAG5644395.1"/>
    </source>
</evidence>
<evidence type="ECO:0000256" key="9">
    <source>
        <dbReference type="ARBA" id="ARBA00022824"/>
    </source>
</evidence>
<evidence type="ECO:0000256" key="5">
    <source>
        <dbReference type="ARBA" id="ARBA00022676"/>
    </source>
</evidence>
<evidence type="ECO:0000256" key="2">
    <source>
        <dbReference type="ARBA" id="ARBA00004922"/>
    </source>
</evidence>
<dbReference type="InterPro" id="IPR027005">
    <property type="entry name" value="PMT-like"/>
</dbReference>
<feature type="domain" description="MIR" evidence="15">
    <location>
        <begin position="63"/>
        <end position="117"/>
    </location>
</feature>
<dbReference type="OrthoDB" id="292747at2759"/>
<gene>
    <name evidence="16" type="ORF">DXG03_008562</name>
</gene>
<evidence type="ECO:0000256" key="11">
    <source>
        <dbReference type="ARBA" id="ARBA00023136"/>
    </source>
</evidence>